<dbReference type="Gene3D" id="2.60.40.420">
    <property type="entry name" value="Cupredoxins - blue copper proteins"/>
    <property type="match status" value="3"/>
</dbReference>
<dbReference type="InterPro" id="IPR002355">
    <property type="entry name" value="Cu_oxidase_Cu_BS"/>
</dbReference>
<proteinExistence type="inferred from homology"/>
<keyword evidence="9" id="KW-1185">Reference proteome</keyword>
<dbReference type="Proteomes" id="UP000585272">
    <property type="component" value="Unassembled WGS sequence"/>
</dbReference>
<dbReference type="EMBL" id="JACHNU010000004">
    <property type="protein sequence ID" value="MBB4663727.1"/>
    <property type="molecule type" value="Genomic_DNA"/>
</dbReference>
<feature type="domain" description="Plastocyanin-like" evidence="6">
    <location>
        <begin position="411"/>
        <end position="520"/>
    </location>
</feature>
<evidence type="ECO:0000259" key="7">
    <source>
        <dbReference type="Pfam" id="PF07732"/>
    </source>
</evidence>
<name>A0A840IFD7_9ACTN</name>
<protein>
    <submittedName>
        <fullName evidence="8">FtsP/CotA-like multicopper oxidase with cupredoxin domain</fullName>
    </submittedName>
</protein>
<dbReference type="Pfam" id="PF07732">
    <property type="entry name" value="Cu-oxidase_3"/>
    <property type="match status" value="1"/>
</dbReference>
<dbReference type="RefSeq" id="WP_183343438.1">
    <property type="nucleotide sequence ID" value="NZ_JACHNU010000004.1"/>
</dbReference>
<dbReference type="PANTHER" id="PTHR48267">
    <property type="entry name" value="CUPREDOXIN SUPERFAMILY PROTEIN"/>
    <property type="match status" value="1"/>
</dbReference>
<evidence type="ECO:0000256" key="2">
    <source>
        <dbReference type="ARBA" id="ARBA00022723"/>
    </source>
</evidence>
<accession>A0A840IFD7</accession>
<dbReference type="PROSITE" id="PS00080">
    <property type="entry name" value="MULTICOPPER_OXIDASE2"/>
    <property type="match status" value="1"/>
</dbReference>
<feature type="transmembrane region" description="Helical" evidence="5">
    <location>
        <begin position="39"/>
        <end position="62"/>
    </location>
</feature>
<dbReference type="SUPFAM" id="SSF49503">
    <property type="entry name" value="Cupredoxins"/>
    <property type="match status" value="3"/>
</dbReference>
<keyword evidence="5" id="KW-0472">Membrane</keyword>
<feature type="compositionally biased region" description="Basic and acidic residues" evidence="4">
    <location>
        <begin position="17"/>
        <end position="28"/>
    </location>
</feature>
<dbReference type="InterPro" id="IPR011706">
    <property type="entry name" value="Cu-oxidase_C"/>
</dbReference>
<reference evidence="8 9" key="1">
    <citation type="submission" date="2020-08" db="EMBL/GenBank/DDBJ databases">
        <title>Genomic Encyclopedia of Archaeal and Bacterial Type Strains, Phase II (KMG-II): from individual species to whole genera.</title>
        <authorList>
            <person name="Goeker M."/>
        </authorList>
    </citation>
    <scope>NUCLEOTIDE SEQUENCE [LARGE SCALE GENOMIC DNA]</scope>
    <source>
        <strain evidence="8 9">DSM 23288</strain>
    </source>
</reference>
<organism evidence="8 9">
    <name type="scientific">Conexibacter arvalis</name>
    <dbReference type="NCBI Taxonomy" id="912552"/>
    <lineage>
        <taxon>Bacteria</taxon>
        <taxon>Bacillati</taxon>
        <taxon>Actinomycetota</taxon>
        <taxon>Thermoleophilia</taxon>
        <taxon>Solirubrobacterales</taxon>
        <taxon>Conexibacteraceae</taxon>
        <taxon>Conexibacter</taxon>
    </lineage>
</organism>
<keyword evidence="5" id="KW-1133">Transmembrane helix</keyword>
<keyword evidence="5" id="KW-0812">Transmembrane</keyword>
<evidence type="ECO:0000256" key="4">
    <source>
        <dbReference type="SAM" id="MobiDB-lite"/>
    </source>
</evidence>
<dbReference type="GO" id="GO:0016491">
    <property type="term" value="F:oxidoreductase activity"/>
    <property type="evidence" value="ECO:0007669"/>
    <property type="project" value="UniProtKB-KW"/>
</dbReference>
<feature type="domain" description="Plastocyanin-like" evidence="7">
    <location>
        <begin position="104"/>
        <end position="215"/>
    </location>
</feature>
<dbReference type="AlphaFoldDB" id="A0A840IFD7"/>
<evidence type="ECO:0000313" key="8">
    <source>
        <dbReference type="EMBL" id="MBB4663727.1"/>
    </source>
</evidence>
<keyword evidence="3" id="KW-0560">Oxidoreductase</keyword>
<dbReference type="InterPro" id="IPR045087">
    <property type="entry name" value="Cu-oxidase_fam"/>
</dbReference>
<sequence>MPDEPTPASDAPASDSPTREATSRDAPARRPRRSRRRRIAIWTAAAFSALCLGFAAFAAIAFQRAHLDTVGEVAFERPLRIPPLADTRIDGDGRRVFELELRRGSAELRPGTRTETYGIDGDVLGPTLRARRGEQVRVEVRNRLGEPSTLHWHGMHLPAEMDGGPHQLIGDGATWAPEWRIDQPAATLWYHPHLHGRTAEQVYRGMAGVFIVDDPGGAPRGLPSRYGVDDFPLIVQDKRIGDDGELDTSEGPFSPSGIVGDQLLVNGTPGPYLEVAHERVRLRLLNGSNARPYDLGFADGRAFYLVATDGGLLERPHRTTRVALTPGERAEIVVALRAGERAVLRSFPKALGMDVWNRRFSGADDALDLLELRAARTLESAPPPARTLAELPAPRVPADAPTRSFELTSASTIDDRSMEMERIDFAVERDRREVWEVRNSHGLFHSFHVHGVQFRVLEVDGAPPPPELAGLKDTVTLEPDQEMRLLVRMRDHSDPNLPLMFHCHLLSHEDRGMMGQFVVVEPGGEPGTVPDRAHRHDE</sequence>
<dbReference type="CDD" id="cd04232">
    <property type="entry name" value="CuRO_1_CueO_FtsP"/>
    <property type="match status" value="1"/>
</dbReference>
<evidence type="ECO:0000256" key="1">
    <source>
        <dbReference type="ARBA" id="ARBA00010609"/>
    </source>
</evidence>
<gene>
    <name evidence="8" type="ORF">BDZ31_003322</name>
</gene>
<dbReference type="CDD" id="cd13867">
    <property type="entry name" value="CuRO_2_CueO_FtsP"/>
    <property type="match status" value="1"/>
</dbReference>
<comment type="similarity">
    <text evidence="1">Belongs to the multicopper oxidase family.</text>
</comment>
<evidence type="ECO:0000256" key="3">
    <source>
        <dbReference type="ARBA" id="ARBA00023002"/>
    </source>
</evidence>
<keyword evidence="2" id="KW-0479">Metal-binding</keyword>
<comment type="caution">
    <text evidence="8">The sequence shown here is derived from an EMBL/GenBank/DDBJ whole genome shotgun (WGS) entry which is preliminary data.</text>
</comment>
<evidence type="ECO:0000313" key="9">
    <source>
        <dbReference type="Proteomes" id="UP000585272"/>
    </source>
</evidence>
<dbReference type="InterPro" id="IPR008972">
    <property type="entry name" value="Cupredoxin"/>
</dbReference>
<feature type="region of interest" description="Disordered" evidence="4">
    <location>
        <begin position="1"/>
        <end position="34"/>
    </location>
</feature>
<evidence type="ECO:0000256" key="5">
    <source>
        <dbReference type="SAM" id="Phobius"/>
    </source>
</evidence>
<dbReference type="GO" id="GO:0005507">
    <property type="term" value="F:copper ion binding"/>
    <property type="evidence" value="ECO:0007669"/>
    <property type="project" value="InterPro"/>
</dbReference>
<evidence type="ECO:0000259" key="6">
    <source>
        <dbReference type="Pfam" id="PF07731"/>
    </source>
</evidence>
<dbReference type="Pfam" id="PF07731">
    <property type="entry name" value="Cu-oxidase_2"/>
    <property type="match status" value="1"/>
</dbReference>
<dbReference type="InterPro" id="IPR011707">
    <property type="entry name" value="Cu-oxidase-like_N"/>
</dbReference>
<dbReference type="CDD" id="cd13890">
    <property type="entry name" value="CuRO_3_CueO_FtsP"/>
    <property type="match status" value="1"/>
</dbReference>
<dbReference type="PANTHER" id="PTHR48267:SF1">
    <property type="entry name" value="BILIRUBIN OXIDASE"/>
    <property type="match status" value="1"/>
</dbReference>